<dbReference type="InterPro" id="IPR056788">
    <property type="entry name" value="ABCA2/9/11_C"/>
</dbReference>
<dbReference type="GO" id="GO:0140359">
    <property type="term" value="F:ABC-type transporter activity"/>
    <property type="evidence" value="ECO:0007669"/>
    <property type="project" value="InterPro"/>
</dbReference>
<dbReference type="OrthoDB" id="10255969at2759"/>
<keyword evidence="7 9" id="KW-1133">Transmembrane helix</keyword>
<evidence type="ECO:0000256" key="4">
    <source>
        <dbReference type="ARBA" id="ARBA00022692"/>
    </source>
</evidence>
<dbReference type="PANTHER" id="PTHR19229">
    <property type="entry name" value="ATP-BINDING CASSETTE TRANSPORTER SUBFAMILY A ABCA"/>
    <property type="match status" value="1"/>
</dbReference>
<accession>A0A0S3RG59</accession>
<dbReference type="GO" id="GO:0016887">
    <property type="term" value="F:ATP hydrolysis activity"/>
    <property type="evidence" value="ECO:0007669"/>
    <property type="project" value="InterPro"/>
</dbReference>
<evidence type="ECO:0000256" key="5">
    <source>
        <dbReference type="ARBA" id="ARBA00022741"/>
    </source>
</evidence>
<dbReference type="InterPro" id="IPR003593">
    <property type="entry name" value="AAA+_ATPase"/>
</dbReference>
<dbReference type="InterPro" id="IPR003439">
    <property type="entry name" value="ABC_transporter-like_ATP-bd"/>
</dbReference>
<dbReference type="PANTHER" id="PTHR19229:SF205">
    <property type="entry name" value="ABC TRANSPORTER A FAMILY MEMBER 1-RELATED"/>
    <property type="match status" value="1"/>
</dbReference>
<sequence>MRTTLTGLPLVLQQFRALLKKNLLLSWRNKRASLLQLLSPLIFIFLIFVIDKAIKAQTSTTSAYKTVTDPPTEPSPPITPCEDKFFIKVPCYDFVWSGDQNPIFQTIVTRIMNNNPGRPIPSSKVKSFKNKTEVDAWLFSNPMTCPGALHFSQLNDTVISYGLQTNSTSLQWRGKYQDPTMSFQLPLQLAAEREIARHLIGDPGFSWNVFLREFAHPSLTPFSAVGTIGPAFFLAIAMFNFVLQISSLVTEKELKLRQSMTMMGLYDFAYWSSWLIWETVVTILSSLLIVLFGMMFQFSFFLKNSFAVLFVFFFLFELNMTGLAFMLSAFIKKSSSATTMGFSIFIVGFLTQLVVQAGFPYTDSFSKTLRDLWSLFPPNPFSQGIQVLSDAVATSEVDGVSWSRRGECLHTHADCVITIDDIYKWLAGTFVLWFVLAIYFDNIIPNASGVRKSVFYFLNPNYWIGRGQRVKEGGLCSCVGSNPRQEISTPDDEDVLDEENKVKQQLTEGLVDANIAVQIHGLVKTYAGTRNIGCCCKCTKTAPYTAVKGLWVNFAKDQLFCLLGPNGAGKTTAINCLTGITPVTSGDALIYGHSIRSSIGMSNIRKLIGVCPQFDILWDALSGQEHLQLFATIKGLSPASIKSITQTSLAEVKLTDAAKVRAGSYSGGMKRRLSVAIALIGDPKLVILDEPTTGMDPITRRHVWDIIENAKRGRAIVLTTHSMEEADILSDRIGIMAKGRLRCIGTSIRLKSRFGTGFIANISFYGNNERSPTNGDAISTEHREEVKKFFKNCLDVEPKEETNNFITFVIPHDREALLTNFFSELQEREEEFGISDIQLGLTTLEEVFLNIARQAELENATAEGRLTTLTLTSGESVQIPVGARFVGIPGTESTENPTGFMVEVYWEQDDTGTLCIAGHSQKVPIPPGVQLSSSPSARNRIYLSRAGPINGIVIDPSQVSPGDFQR</sequence>
<comment type="subcellular location">
    <subcellularLocation>
        <location evidence="1">Membrane</location>
        <topology evidence="1">Multi-pass membrane protein</topology>
    </subcellularLocation>
</comment>
<keyword evidence="5" id="KW-0547">Nucleotide-binding</keyword>
<dbReference type="PROSITE" id="PS00211">
    <property type="entry name" value="ABC_TRANSPORTER_1"/>
    <property type="match status" value="1"/>
</dbReference>
<dbReference type="Proteomes" id="UP000291084">
    <property type="component" value="Chromosome 2"/>
</dbReference>
<feature type="transmembrane region" description="Helical" evidence="9">
    <location>
        <begin position="306"/>
        <end position="331"/>
    </location>
</feature>
<evidence type="ECO:0000313" key="12">
    <source>
        <dbReference type="Proteomes" id="UP000291084"/>
    </source>
</evidence>
<dbReference type="GO" id="GO:0005524">
    <property type="term" value="F:ATP binding"/>
    <property type="evidence" value="ECO:0007669"/>
    <property type="project" value="UniProtKB-KW"/>
</dbReference>
<feature type="transmembrane region" description="Helical" evidence="9">
    <location>
        <begin position="222"/>
        <end position="248"/>
    </location>
</feature>
<evidence type="ECO:0000256" key="8">
    <source>
        <dbReference type="ARBA" id="ARBA00023136"/>
    </source>
</evidence>
<dbReference type="Gene3D" id="3.40.50.300">
    <property type="entry name" value="P-loop containing nucleotide triphosphate hydrolases"/>
    <property type="match status" value="1"/>
</dbReference>
<comment type="similarity">
    <text evidence="2">Belongs to the ABC transporter superfamily. ABCA family. CPR flippase (TC 3.A.1.211) subfamily.</text>
</comment>
<keyword evidence="12" id="KW-1185">Reference proteome</keyword>
<evidence type="ECO:0000256" key="7">
    <source>
        <dbReference type="ARBA" id="ARBA00022989"/>
    </source>
</evidence>
<evidence type="ECO:0000256" key="6">
    <source>
        <dbReference type="ARBA" id="ARBA00022840"/>
    </source>
</evidence>
<proteinExistence type="inferred from homology"/>
<feature type="transmembrane region" description="Helical" evidence="9">
    <location>
        <begin position="422"/>
        <end position="440"/>
    </location>
</feature>
<dbReference type="InterPro" id="IPR026082">
    <property type="entry name" value="ABCA"/>
</dbReference>
<dbReference type="GO" id="GO:0005319">
    <property type="term" value="F:lipid transporter activity"/>
    <property type="evidence" value="ECO:0007669"/>
    <property type="project" value="TreeGrafter"/>
</dbReference>
<dbReference type="InterPro" id="IPR017871">
    <property type="entry name" value="ABC_transporter-like_CS"/>
</dbReference>
<dbReference type="SUPFAM" id="SSF52540">
    <property type="entry name" value="P-loop containing nucleoside triphosphate hydrolases"/>
    <property type="match status" value="1"/>
</dbReference>
<dbReference type="PROSITE" id="PS50893">
    <property type="entry name" value="ABC_TRANSPORTER_2"/>
    <property type="match status" value="1"/>
</dbReference>
<protein>
    <recommendedName>
        <fullName evidence="10">ABC transporter domain-containing protein</fullName>
    </recommendedName>
</protein>
<name>A0A0S3RG59_PHAAN</name>
<gene>
    <name evidence="11" type="primary">Vigan.02G258700</name>
    <name evidence="11" type="ORF">VIGAN_02258700</name>
</gene>
<dbReference type="GO" id="GO:0016020">
    <property type="term" value="C:membrane"/>
    <property type="evidence" value="ECO:0007669"/>
    <property type="project" value="UniProtKB-SubCell"/>
</dbReference>
<feature type="transmembrane region" description="Helical" evidence="9">
    <location>
        <begin position="337"/>
        <end position="359"/>
    </location>
</feature>
<reference evidence="11 12" key="1">
    <citation type="journal article" date="2015" name="Sci. Rep.">
        <title>The power of single molecule real-time sequencing technology in the de novo assembly of a eukaryotic genome.</title>
        <authorList>
            <person name="Sakai H."/>
            <person name="Naito K."/>
            <person name="Ogiso-Tanaka E."/>
            <person name="Takahashi Y."/>
            <person name="Iseki K."/>
            <person name="Muto C."/>
            <person name="Satou K."/>
            <person name="Teruya K."/>
            <person name="Shiroma A."/>
            <person name="Shimoji M."/>
            <person name="Hirano T."/>
            <person name="Itoh T."/>
            <person name="Kaga A."/>
            <person name="Tomooka N."/>
        </authorList>
    </citation>
    <scope>NUCLEOTIDE SEQUENCE [LARGE SCALE GENOMIC DNA]</scope>
    <source>
        <strain evidence="12">cv. Shumari</strain>
    </source>
</reference>
<evidence type="ECO:0000313" key="11">
    <source>
        <dbReference type="EMBL" id="BAT79669.1"/>
    </source>
</evidence>
<dbReference type="SMART" id="SM00382">
    <property type="entry name" value="AAA"/>
    <property type="match status" value="1"/>
</dbReference>
<keyword evidence="8 9" id="KW-0472">Membrane</keyword>
<dbReference type="FunFam" id="3.40.50.300:FF:000665">
    <property type="entry name" value="ABC transporter A family member 2"/>
    <property type="match status" value="1"/>
</dbReference>
<dbReference type="Pfam" id="PF00005">
    <property type="entry name" value="ABC_tran"/>
    <property type="match status" value="1"/>
</dbReference>
<evidence type="ECO:0000256" key="1">
    <source>
        <dbReference type="ARBA" id="ARBA00004141"/>
    </source>
</evidence>
<evidence type="ECO:0000256" key="2">
    <source>
        <dbReference type="ARBA" id="ARBA00008526"/>
    </source>
</evidence>
<keyword evidence="4 9" id="KW-0812">Transmembrane</keyword>
<dbReference type="Pfam" id="PF12698">
    <property type="entry name" value="ABC2_membrane_3"/>
    <property type="match status" value="1"/>
</dbReference>
<dbReference type="CDD" id="cd03263">
    <property type="entry name" value="ABC_subfamily_A"/>
    <property type="match status" value="1"/>
</dbReference>
<organism evidence="11 12">
    <name type="scientific">Vigna angularis var. angularis</name>
    <dbReference type="NCBI Taxonomy" id="157739"/>
    <lineage>
        <taxon>Eukaryota</taxon>
        <taxon>Viridiplantae</taxon>
        <taxon>Streptophyta</taxon>
        <taxon>Embryophyta</taxon>
        <taxon>Tracheophyta</taxon>
        <taxon>Spermatophyta</taxon>
        <taxon>Magnoliopsida</taxon>
        <taxon>eudicotyledons</taxon>
        <taxon>Gunneridae</taxon>
        <taxon>Pentapetalae</taxon>
        <taxon>rosids</taxon>
        <taxon>fabids</taxon>
        <taxon>Fabales</taxon>
        <taxon>Fabaceae</taxon>
        <taxon>Papilionoideae</taxon>
        <taxon>50 kb inversion clade</taxon>
        <taxon>NPAAA clade</taxon>
        <taxon>indigoferoid/millettioid clade</taxon>
        <taxon>Phaseoleae</taxon>
        <taxon>Vigna</taxon>
    </lineage>
</organism>
<feature type="transmembrane region" description="Helical" evidence="9">
    <location>
        <begin position="33"/>
        <end position="50"/>
    </location>
</feature>
<feature type="transmembrane region" description="Helical" evidence="9">
    <location>
        <begin position="268"/>
        <end position="294"/>
    </location>
</feature>
<evidence type="ECO:0000256" key="3">
    <source>
        <dbReference type="ARBA" id="ARBA00022448"/>
    </source>
</evidence>
<evidence type="ECO:0000259" key="10">
    <source>
        <dbReference type="PROSITE" id="PS50893"/>
    </source>
</evidence>
<feature type="domain" description="ABC transporter" evidence="10">
    <location>
        <begin position="517"/>
        <end position="763"/>
    </location>
</feature>
<keyword evidence="6" id="KW-0067">ATP-binding</keyword>
<keyword evidence="3" id="KW-0813">Transport</keyword>
<dbReference type="Pfam" id="PF25158">
    <property type="entry name" value="ABCA11_C"/>
    <property type="match status" value="1"/>
</dbReference>
<evidence type="ECO:0000256" key="9">
    <source>
        <dbReference type="SAM" id="Phobius"/>
    </source>
</evidence>
<dbReference type="InterPro" id="IPR027417">
    <property type="entry name" value="P-loop_NTPase"/>
</dbReference>
<dbReference type="InterPro" id="IPR013525">
    <property type="entry name" value="ABC2_TM"/>
</dbReference>
<dbReference type="EMBL" id="AP015035">
    <property type="protein sequence ID" value="BAT79669.1"/>
    <property type="molecule type" value="Genomic_DNA"/>
</dbReference>
<dbReference type="AlphaFoldDB" id="A0A0S3RG59"/>